<keyword evidence="3" id="KW-1185">Reference proteome</keyword>
<gene>
    <name evidence="2" type="ORF">ABID41_000909</name>
</gene>
<evidence type="ECO:0000313" key="3">
    <source>
        <dbReference type="Proteomes" id="UP001549110"/>
    </source>
</evidence>
<proteinExistence type="predicted"/>
<accession>A0ABV2EFL8</accession>
<keyword evidence="2" id="KW-0131">Cell cycle</keyword>
<reference evidence="2 3" key="1">
    <citation type="submission" date="2024-06" db="EMBL/GenBank/DDBJ databases">
        <title>Genomic Encyclopedia of Type Strains, Phase IV (KMG-IV): sequencing the most valuable type-strain genomes for metagenomic binning, comparative biology and taxonomic classification.</title>
        <authorList>
            <person name="Goeker M."/>
        </authorList>
    </citation>
    <scope>NUCLEOTIDE SEQUENCE [LARGE SCALE GENOMIC DNA]</scope>
    <source>
        <strain evidence="2 3">DSM 17809</strain>
    </source>
</reference>
<keyword evidence="1" id="KW-1133">Transmembrane helix</keyword>
<dbReference type="InterPro" id="IPR004513">
    <property type="entry name" value="FtsX"/>
</dbReference>
<dbReference type="Proteomes" id="UP001549110">
    <property type="component" value="Unassembled WGS sequence"/>
</dbReference>
<feature type="transmembrane region" description="Helical" evidence="1">
    <location>
        <begin position="170"/>
        <end position="190"/>
    </location>
</feature>
<feature type="transmembrane region" description="Helical" evidence="1">
    <location>
        <begin position="223"/>
        <end position="245"/>
    </location>
</feature>
<feature type="transmembrane region" description="Helical" evidence="1">
    <location>
        <begin position="25"/>
        <end position="46"/>
    </location>
</feature>
<dbReference type="PANTHER" id="PTHR47755">
    <property type="entry name" value="CELL DIVISION PROTEIN FTSX"/>
    <property type="match status" value="1"/>
</dbReference>
<name>A0ABV2EFL8_9CAUL</name>
<feature type="transmembrane region" description="Helical" evidence="1">
    <location>
        <begin position="265"/>
        <end position="287"/>
    </location>
</feature>
<keyword evidence="1" id="KW-0472">Membrane</keyword>
<comment type="caution">
    <text evidence="2">The sequence shown here is derived from an EMBL/GenBank/DDBJ whole genome shotgun (WGS) entry which is preliminary data.</text>
</comment>
<dbReference type="EMBL" id="JBEPLU010000001">
    <property type="protein sequence ID" value="MET3525814.1"/>
    <property type="molecule type" value="Genomic_DNA"/>
</dbReference>
<dbReference type="GO" id="GO:0051301">
    <property type="term" value="P:cell division"/>
    <property type="evidence" value="ECO:0007669"/>
    <property type="project" value="UniProtKB-KW"/>
</dbReference>
<evidence type="ECO:0000256" key="1">
    <source>
        <dbReference type="SAM" id="Phobius"/>
    </source>
</evidence>
<evidence type="ECO:0000313" key="2">
    <source>
        <dbReference type="EMBL" id="MET3525814.1"/>
    </source>
</evidence>
<dbReference type="PANTHER" id="PTHR47755:SF1">
    <property type="entry name" value="CELL DIVISION PROTEIN FTSX"/>
    <property type="match status" value="1"/>
</dbReference>
<keyword evidence="1" id="KW-0812">Transmembrane</keyword>
<organism evidence="2 3">
    <name type="scientific">Phenylobacterium koreense</name>
    <dbReference type="NCBI Taxonomy" id="266125"/>
    <lineage>
        <taxon>Bacteria</taxon>
        <taxon>Pseudomonadati</taxon>
        <taxon>Pseudomonadota</taxon>
        <taxon>Alphaproteobacteria</taxon>
        <taxon>Caulobacterales</taxon>
        <taxon>Caulobacteraceae</taxon>
        <taxon>Phenylobacterium</taxon>
    </lineage>
</organism>
<protein>
    <submittedName>
        <fullName evidence="2">Cell division transport system permease protein</fullName>
    </submittedName>
</protein>
<keyword evidence="2" id="KW-0132">Cell division</keyword>
<sequence length="295" mass="30569">MNDFDVARWRPAPFLPEADARDGSLTFVVAVLCFLACLTLLGLLAANRAADNWTDQLHGQATVIVRPKANETPDGAAARAAETLAGVAGVAEARALEKEKAEALIAPWLGDADLSDLPVPRLVAVQLDRTAPAGAQALDRALKAQGIDAVVDDHSAWMGDIQKAAQTTRWAGLAIFGLIAIAAASVVAFATRAGLAARREVVEVLHLSGAEDRFIARLFQLRFARMAAVAGLFGAAAAAIMGAGLRIAGGGEGLTPVLPIAWSDLLFVLPAPLAAAAVAAVAARFTAQALIRDFS</sequence>